<evidence type="ECO:0000313" key="2">
    <source>
        <dbReference type="Proteomes" id="UP001055811"/>
    </source>
</evidence>
<reference evidence="2" key="1">
    <citation type="journal article" date="2022" name="Mol. Ecol. Resour.">
        <title>The genomes of chicory, endive, great burdock and yacon provide insights into Asteraceae palaeo-polyploidization history and plant inulin production.</title>
        <authorList>
            <person name="Fan W."/>
            <person name="Wang S."/>
            <person name="Wang H."/>
            <person name="Wang A."/>
            <person name="Jiang F."/>
            <person name="Liu H."/>
            <person name="Zhao H."/>
            <person name="Xu D."/>
            <person name="Zhang Y."/>
        </authorList>
    </citation>
    <scope>NUCLEOTIDE SEQUENCE [LARGE SCALE GENOMIC DNA]</scope>
    <source>
        <strain evidence="2">cv. Punajuju</strain>
    </source>
</reference>
<sequence>MPWSDLLPEILNKIAGEFHFYEDFINFLCVCSSWKSSATTSKLFIRHLPSRFPLLMFAESNTKEDDDQDCRRFCLLSSGTVRKVQLPEARWQRCISAHGWLLTTGEERFSAKLLHPLSRTQIDLPELYMFEELNFDQDEWMYYGQCMRKVVFTSSNPLSSDPDFRVIIIWGQTIGFCRLGDVSWTRITGWDGHLLDITYHNMRKRLYTVTTIGSIHECDVISGGPSPLNLSRRSTFPGKEFECSSLQSAYLLEWGYDCLLMVTRERQSYKKHSDEFRRYGLYCTKRFQCFVFSLEDGKWSKLVSFGDKAVFLGFNSSFATDVGGNIKPDCIYFTDDLYEPYRGLPDGGGSDVGVYHMSDGTIEAIFDSQESIFRARPPLWLQRSTIKAI</sequence>
<reference evidence="1 2" key="2">
    <citation type="journal article" date="2022" name="Mol. Ecol. Resour.">
        <title>The genomes of chicory, endive, great burdock and yacon provide insights into Asteraceae paleo-polyploidization history and plant inulin production.</title>
        <authorList>
            <person name="Fan W."/>
            <person name="Wang S."/>
            <person name="Wang H."/>
            <person name="Wang A."/>
            <person name="Jiang F."/>
            <person name="Liu H."/>
            <person name="Zhao H."/>
            <person name="Xu D."/>
            <person name="Zhang Y."/>
        </authorList>
    </citation>
    <scope>NUCLEOTIDE SEQUENCE [LARGE SCALE GENOMIC DNA]</scope>
    <source>
        <strain evidence="2">cv. Punajuju</strain>
        <tissue evidence="1">Leaves</tissue>
    </source>
</reference>
<evidence type="ECO:0000313" key="1">
    <source>
        <dbReference type="EMBL" id="KAI3764003.1"/>
    </source>
</evidence>
<dbReference type="Proteomes" id="UP001055811">
    <property type="component" value="Linkage Group LG03"/>
</dbReference>
<dbReference type="EMBL" id="CM042011">
    <property type="protein sequence ID" value="KAI3764003.1"/>
    <property type="molecule type" value="Genomic_DNA"/>
</dbReference>
<organism evidence="1 2">
    <name type="scientific">Cichorium intybus</name>
    <name type="common">Chicory</name>
    <dbReference type="NCBI Taxonomy" id="13427"/>
    <lineage>
        <taxon>Eukaryota</taxon>
        <taxon>Viridiplantae</taxon>
        <taxon>Streptophyta</taxon>
        <taxon>Embryophyta</taxon>
        <taxon>Tracheophyta</taxon>
        <taxon>Spermatophyta</taxon>
        <taxon>Magnoliopsida</taxon>
        <taxon>eudicotyledons</taxon>
        <taxon>Gunneridae</taxon>
        <taxon>Pentapetalae</taxon>
        <taxon>asterids</taxon>
        <taxon>campanulids</taxon>
        <taxon>Asterales</taxon>
        <taxon>Asteraceae</taxon>
        <taxon>Cichorioideae</taxon>
        <taxon>Cichorieae</taxon>
        <taxon>Cichoriinae</taxon>
        <taxon>Cichorium</taxon>
    </lineage>
</organism>
<accession>A0ACB9EY64</accession>
<keyword evidence="2" id="KW-1185">Reference proteome</keyword>
<proteinExistence type="predicted"/>
<name>A0ACB9EY64_CICIN</name>
<protein>
    <submittedName>
        <fullName evidence="1">Uncharacterized protein</fullName>
    </submittedName>
</protein>
<comment type="caution">
    <text evidence="1">The sequence shown here is derived from an EMBL/GenBank/DDBJ whole genome shotgun (WGS) entry which is preliminary data.</text>
</comment>
<gene>
    <name evidence="1" type="ORF">L2E82_14003</name>
</gene>